<sequence length="948" mass="110587">MCAGPSFCQLALQFVSHSVEMLNSEDFESTFVKKEREWKELQALHTRQLEFALKKATTELYAQRKHFQCLMEDFQFNLKLLEERDHKLQCYDAIITKFQVNDCTRQEEVSELHVQIGKLQETRMQEKRQCSELYTRHQEEMADLQLHLNTVCSEKNEEIQRLEEENEGLKNSLRLKVQQAEGELALQKPEMMAYFDVEMRKQEHEFNLRIDDLCNEVLSHKLKVELLNKELEVHTRTQSQATQALQASEDQCYQAHKEIQHKDWVLKSIISMKDTRIQELEDQLSQMEHKHEKEEEKACRMYAELEAHARDRETVLTHMSDVHAEQLCEAETRRRELQTQLDVLLAEQTMRDRSHTKELQQRDQEILRLRSELEATRSSWDTYITQVSKDMVIKDTELLTIREQETKLREELNRCNEDVKRYKQQLTNGLKHEQTLEQKLVQLELDWKRRCEDVRAEDYIRDKELVESLTFSRDKAMAALFDKDKELKEMKVLLNTFTTEKAQTLEGKHHGLPNKQTPELGHATSEIYKLQKQNASLRAVVAEMRKEMENLTRELSPTPTVSHTENKKMQYCPTDRTEDTHTMEEEMKELKARCLYIDGCLEEGSTTATPTLNPTASEKLVSHIRSLRSTINRLQMEKGSNLAALKEKQIRIAFLETAVAHFLQKSHSTQTENEELLQELFSKKRWSVTIEEDEKDSQKSGQDVSKDLIIKDSTLPEKLRQAVWWMSRLSREKQQLIELGNCLRAQLTEAGLEELVPTTKGQRQDHSHLSTLELLQYQLTSQELQYAQLDHSNKSLPIMKPAVSNSQHEDKYQPSQTNQWTQNIVCRKDTTPTLSSEFKSSTIPSSPWISSVDTDCSLQDVWQILEKGLSPTVLTPTGSTDQVLPVFKPQLKEGCEEKSESITITVSPRIQYNTSDQEGKKQAGMMHKVKTTRAPGKRVEIRHYNIKD</sequence>
<name>A0AAV6FL02_9TELE</name>
<dbReference type="GO" id="GO:0060271">
    <property type="term" value="P:cilium assembly"/>
    <property type="evidence" value="ECO:0007669"/>
    <property type="project" value="TreeGrafter"/>
</dbReference>
<dbReference type="GO" id="GO:0005876">
    <property type="term" value="C:spindle microtubule"/>
    <property type="evidence" value="ECO:0007669"/>
    <property type="project" value="TreeGrafter"/>
</dbReference>
<protein>
    <recommendedName>
        <fullName evidence="4">Coiled-coil domain-containing protein 57</fullName>
    </recommendedName>
</protein>
<dbReference type="PANTHER" id="PTHR46725:SF1">
    <property type="entry name" value="COILED-COIL DOMAIN-CONTAINING PROTEIN 57"/>
    <property type="match status" value="1"/>
</dbReference>
<feature type="coiled-coil region" evidence="1">
    <location>
        <begin position="145"/>
        <end position="179"/>
    </location>
</feature>
<keyword evidence="3" id="KW-1185">Reference proteome</keyword>
<evidence type="ECO:0000313" key="2">
    <source>
        <dbReference type="EMBL" id="KAG5262296.1"/>
    </source>
</evidence>
<dbReference type="GO" id="GO:0045931">
    <property type="term" value="P:positive regulation of mitotic cell cycle"/>
    <property type="evidence" value="ECO:0007669"/>
    <property type="project" value="TreeGrafter"/>
</dbReference>
<comment type="caution">
    <text evidence="2">The sequence shown here is derived from an EMBL/GenBank/DDBJ whole genome shotgun (WGS) entry which is preliminary data.</text>
</comment>
<evidence type="ECO:0000256" key="1">
    <source>
        <dbReference type="SAM" id="Coils"/>
    </source>
</evidence>
<organism evidence="2 3">
    <name type="scientific">Alosa alosa</name>
    <name type="common">allis shad</name>
    <dbReference type="NCBI Taxonomy" id="278164"/>
    <lineage>
        <taxon>Eukaryota</taxon>
        <taxon>Metazoa</taxon>
        <taxon>Chordata</taxon>
        <taxon>Craniata</taxon>
        <taxon>Vertebrata</taxon>
        <taxon>Euteleostomi</taxon>
        <taxon>Actinopterygii</taxon>
        <taxon>Neopterygii</taxon>
        <taxon>Teleostei</taxon>
        <taxon>Clupei</taxon>
        <taxon>Clupeiformes</taxon>
        <taxon>Clupeoidei</taxon>
        <taxon>Clupeidae</taxon>
        <taxon>Alosa</taxon>
    </lineage>
</organism>
<accession>A0AAV6FL02</accession>
<feature type="coiled-coil region" evidence="1">
    <location>
        <begin position="270"/>
        <end position="297"/>
    </location>
</feature>
<dbReference type="AlphaFoldDB" id="A0AAV6FL02"/>
<reference evidence="2" key="1">
    <citation type="submission" date="2020-10" db="EMBL/GenBank/DDBJ databases">
        <title>Chromosome-scale genome assembly of the Allis shad, Alosa alosa.</title>
        <authorList>
            <person name="Margot Z."/>
            <person name="Christophe K."/>
            <person name="Cabau C."/>
            <person name="Louis A."/>
            <person name="Berthelot C."/>
            <person name="Parey E."/>
            <person name="Roest Crollius H."/>
            <person name="Montfort J."/>
            <person name="Robinson-Rechavi M."/>
            <person name="Bucao C."/>
            <person name="Bouchez O."/>
            <person name="Gislard M."/>
            <person name="Lluch J."/>
            <person name="Milhes M."/>
            <person name="Lampietro C."/>
            <person name="Lopez Roques C."/>
            <person name="Donnadieu C."/>
            <person name="Braasch I."/>
            <person name="Desvignes T."/>
            <person name="Postlethwait J."/>
            <person name="Bobe J."/>
            <person name="Guiguen Y."/>
        </authorList>
    </citation>
    <scope>NUCLEOTIDE SEQUENCE</scope>
    <source>
        <strain evidence="2">M-15738</strain>
        <tissue evidence="2">Blood</tissue>
    </source>
</reference>
<proteinExistence type="predicted"/>
<dbReference type="GO" id="GO:0005814">
    <property type="term" value="C:centriole"/>
    <property type="evidence" value="ECO:0007669"/>
    <property type="project" value="TreeGrafter"/>
</dbReference>
<dbReference type="EMBL" id="JADWDJ010000022">
    <property type="protein sequence ID" value="KAG5262296.1"/>
    <property type="molecule type" value="Genomic_DNA"/>
</dbReference>
<evidence type="ECO:0000313" key="3">
    <source>
        <dbReference type="Proteomes" id="UP000823561"/>
    </source>
</evidence>
<evidence type="ECO:0008006" key="4">
    <source>
        <dbReference type="Google" id="ProtNLM"/>
    </source>
</evidence>
<feature type="coiled-coil region" evidence="1">
    <location>
        <begin position="527"/>
        <end position="554"/>
    </location>
</feature>
<dbReference type="GO" id="GO:0007099">
    <property type="term" value="P:centriole replication"/>
    <property type="evidence" value="ECO:0007669"/>
    <property type="project" value="TreeGrafter"/>
</dbReference>
<keyword evidence="1" id="KW-0175">Coiled coil</keyword>
<dbReference type="InterPro" id="IPR042481">
    <property type="entry name" value="CCDC57"/>
</dbReference>
<dbReference type="GO" id="GO:0034451">
    <property type="term" value="C:centriolar satellite"/>
    <property type="evidence" value="ECO:0007669"/>
    <property type="project" value="TreeGrafter"/>
</dbReference>
<dbReference type="GO" id="GO:0007020">
    <property type="term" value="P:microtubule nucleation"/>
    <property type="evidence" value="ECO:0007669"/>
    <property type="project" value="TreeGrafter"/>
</dbReference>
<dbReference type="PANTHER" id="PTHR46725">
    <property type="entry name" value="COILED-COIL DOMAIN-CONTAINING PROTEIN 57"/>
    <property type="match status" value="1"/>
</dbReference>
<gene>
    <name evidence="2" type="ORF">AALO_G00273600</name>
</gene>
<dbReference type="Proteomes" id="UP000823561">
    <property type="component" value="Chromosome 22"/>
</dbReference>